<dbReference type="Proteomes" id="UP000188184">
    <property type="component" value="Chromosome"/>
</dbReference>
<sequence>MFIHFAICEQEEVNDVDYLAEMRNLEPENAYVLSSICVDLKISEIIDAGQYVVSAVVPLSVFREQA</sequence>
<protein>
    <submittedName>
        <fullName evidence="1">Uncharacterized protein</fullName>
    </submittedName>
</protein>
<accession>A0A1Q2L0S4</accession>
<dbReference type="RefSeq" id="WP_077589954.1">
    <property type="nucleotide sequence ID" value="NZ_CP019640.1"/>
</dbReference>
<proteinExistence type="predicted"/>
<name>A0A1Q2L0S4_9BACL</name>
<evidence type="ECO:0000313" key="1">
    <source>
        <dbReference type="EMBL" id="AQQ54060.1"/>
    </source>
</evidence>
<dbReference type="AlphaFoldDB" id="A0A1Q2L0S4"/>
<keyword evidence="2" id="KW-1185">Reference proteome</keyword>
<gene>
    <name evidence="1" type="ORF">B0X71_13760</name>
</gene>
<dbReference type="SUPFAM" id="SSF141130">
    <property type="entry name" value="Acetamidase/Formamidase-like"/>
    <property type="match status" value="1"/>
</dbReference>
<reference evidence="1 2" key="1">
    <citation type="submission" date="2017-02" db="EMBL/GenBank/DDBJ databases">
        <title>The complete genomic sequence of a novel cold adapted crude oil-degrading bacterium Planococcus qaidamina Y42.</title>
        <authorList>
            <person name="Yang R."/>
        </authorList>
    </citation>
    <scope>NUCLEOTIDE SEQUENCE [LARGE SCALE GENOMIC DNA]</scope>
    <source>
        <strain evidence="1 2">Y42</strain>
    </source>
</reference>
<dbReference type="Gene3D" id="3.10.28.20">
    <property type="entry name" value="Acetamidase/Formamidase-like domains"/>
    <property type="match status" value="1"/>
</dbReference>
<dbReference type="KEGG" id="pmar:B0X71_13760"/>
<organism evidence="1 2">
    <name type="scientific">Planococcus lenghuensis</name>
    <dbReference type="NCBI Taxonomy" id="2213202"/>
    <lineage>
        <taxon>Bacteria</taxon>
        <taxon>Bacillati</taxon>
        <taxon>Bacillota</taxon>
        <taxon>Bacilli</taxon>
        <taxon>Bacillales</taxon>
        <taxon>Caryophanaceae</taxon>
        <taxon>Planococcus</taxon>
    </lineage>
</organism>
<dbReference type="EMBL" id="CP019640">
    <property type="protein sequence ID" value="AQQ54060.1"/>
    <property type="molecule type" value="Genomic_DNA"/>
</dbReference>
<evidence type="ECO:0000313" key="2">
    <source>
        <dbReference type="Proteomes" id="UP000188184"/>
    </source>
</evidence>